<dbReference type="RefSeq" id="WP_179651247.1">
    <property type="nucleotide sequence ID" value="NZ_JACBZM010000001.1"/>
</dbReference>
<evidence type="ECO:0000256" key="1">
    <source>
        <dbReference type="ARBA" id="ARBA00023002"/>
    </source>
</evidence>
<name>A0A7Y9ZN21_9ACTN</name>
<keyword evidence="1 4" id="KW-0560">Oxidoreductase</keyword>
<dbReference type="EMBL" id="JACBZM010000001">
    <property type="protein sequence ID" value="NYI47303.1"/>
    <property type="molecule type" value="Genomic_DNA"/>
</dbReference>
<dbReference type="Pfam" id="PF00106">
    <property type="entry name" value="adh_short"/>
    <property type="match status" value="1"/>
</dbReference>
<dbReference type="SUPFAM" id="SSF51735">
    <property type="entry name" value="NAD(P)-binding Rossmann-fold domains"/>
    <property type="match status" value="1"/>
</dbReference>
<dbReference type="PRINTS" id="PR00080">
    <property type="entry name" value="SDRFAMILY"/>
</dbReference>
<reference evidence="4 5" key="1">
    <citation type="submission" date="2020-07" db="EMBL/GenBank/DDBJ databases">
        <title>Sequencing the genomes of 1000 actinobacteria strains.</title>
        <authorList>
            <person name="Klenk H.-P."/>
        </authorList>
    </citation>
    <scope>NUCLEOTIDE SEQUENCE [LARGE SCALE GENOMIC DNA]</scope>
    <source>
        <strain evidence="4 5">DSM 15131</strain>
    </source>
</reference>
<gene>
    <name evidence="4" type="ORF">BJ993_004383</name>
</gene>
<dbReference type="CDD" id="cd05327">
    <property type="entry name" value="retinol-DH_like_SDR_c_like"/>
    <property type="match status" value="1"/>
</dbReference>
<dbReference type="PANTHER" id="PTHR43157">
    <property type="entry name" value="PHOSPHATIDYLINOSITOL-GLYCAN BIOSYNTHESIS CLASS F PROTEIN-RELATED"/>
    <property type="match status" value="1"/>
</dbReference>
<dbReference type="EC" id="1.1.-.-" evidence="4"/>
<dbReference type="PRINTS" id="PR00081">
    <property type="entry name" value="GDHRDH"/>
</dbReference>
<dbReference type="Gene3D" id="3.40.50.720">
    <property type="entry name" value="NAD(P)-binding Rossmann-like Domain"/>
    <property type="match status" value="1"/>
</dbReference>
<dbReference type="InterPro" id="IPR057326">
    <property type="entry name" value="KR_dom"/>
</dbReference>
<dbReference type="PANTHER" id="PTHR43157:SF31">
    <property type="entry name" value="PHOSPHATIDYLINOSITOL-GLYCAN BIOSYNTHESIS CLASS F PROTEIN"/>
    <property type="match status" value="1"/>
</dbReference>
<evidence type="ECO:0000313" key="4">
    <source>
        <dbReference type="EMBL" id="NYI47303.1"/>
    </source>
</evidence>
<dbReference type="InterPro" id="IPR002347">
    <property type="entry name" value="SDR_fam"/>
</dbReference>
<feature type="domain" description="Ketoreductase" evidence="3">
    <location>
        <begin position="7"/>
        <end position="158"/>
    </location>
</feature>
<accession>A0A7Y9ZN21</accession>
<comment type="similarity">
    <text evidence="2">Belongs to the short-chain dehydrogenases/reductases (SDR) family.</text>
</comment>
<protein>
    <submittedName>
        <fullName evidence="4">Dehydrogenase/reductase SDR family protein 13</fullName>
        <ecNumber evidence="4">1.1.-.-</ecNumber>
    </submittedName>
</protein>
<organism evidence="4 5">
    <name type="scientific">Nocardioides aromaticivorans</name>
    <dbReference type="NCBI Taxonomy" id="200618"/>
    <lineage>
        <taxon>Bacteria</taxon>
        <taxon>Bacillati</taxon>
        <taxon>Actinomycetota</taxon>
        <taxon>Actinomycetes</taxon>
        <taxon>Propionibacteriales</taxon>
        <taxon>Nocardioidaceae</taxon>
        <taxon>Nocardioides</taxon>
    </lineage>
</organism>
<comment type="caution">
    <text evidence="4">The sequence shown here is derived from an EMBL/GenBank/DDBJ whole genome shotgun (WGS) entry which is preliminary data.</text>
</comment>
<evidence type="ECO:0000259" key="3">
    <source>
        <dbReference type="SMART" id="SM00822"/>
    </source>
</evidence>
<evidence type="ECO:0000256" key="2">
    <source>
        <dbReference type="RuleBase" id="RU000363"/>
    </source>
</evidence>
<dbReference type="InterPro" id="IPR036291">
    <property type="entry name" value="NAD(P)-bd_dom_sf"/>
</dbReference>
<sequence length="282" mass="30567">MSELSGRTFLVTGANTGIGKETVRDLAGRGARVVIAGRSEEKNRAAIREIADQTGNTDLDWIPLDLGDLASVRQAAETFLASGEPLHVLINNAGLAGKRGMTPSGFELAFGTNHVGTFLLTELLRDHIVASGPGRIVNVASTGHYRAKGIDWDAVRRPSVTRTAFDEYCVSKLANVLHARELGRRLEGTGVTTYSLHPGAIASDVWREVPPGLRHVMKLFMKDTTQGAQTSLYCATSPDVAGETGLYYDDRRIKQPSRVVTDELAAELWERSEAWVAEVAQP</sequence>
<dbReference type="Proteomes" id="UP000562045">
    <property type="component" value="Unassembled WGS sequence"/>
</dbReference>
<dbReference type="GO" id="GO:0016491">
    <property type="term" value="F:oxidoreductase activity"/>
    <property type="evidence" value="ECO:0007669"/>
    <property type="project" value="UniProtKB-KW"/>
</dbReference>
<evidence type="ECO:0000313" key="5">
    <source>
        <dbReference type="Proteomes" id="UP000562045"/>
    </source>
</evidence>
<dbReference type="AlphaFoldDB" id="A0A7Y9ZN21"/>
<proteinExistence type="inferred from homology"/>
<dbReference type="SMART" id="SM00822">
    <property type="entry name" value="PKS_KR"/>
    <property type="match status" value="1"/>
</dbReference>